<dbReference type="Pfam" id="PF00240">
    <property type="entry name" value="ubiquitin"/>
    <property type="match status" value="1"/>
</dbReference>
<keyword evidence="3" id="KW-0391">Immunity</keyword>
<dbReference type="GO" id="GO:0005654">
    <property type="term" value="C:nucleoplasm"/>
    <property type="evidence" value="ECO:0007669"/>
    <property type="project" value="TreeGrafter"/>
</dbReference>
<dbReference type="GO" id="GO:0051607">
    <property type="term" value="P:defense response to virus"/>
    <property type="evidence" value="ECO:0007669"/>
    <property type="project" value="UniProtKB-KW"/>
</dbReference>
<comment type="similarity">
    <text evidence="1">Belongs to the 2-5A synthase family.</text>
</comment>
<keyword evidence="8" id="KW-1185">Reference proteome</keyword>
<organism evidence="7 8">
    <name type="scientific">Myotis davidii</name>
    <name type="common">David's myotis</name>
    <dbReference type="NCBI Taxonomy" id="225400"/>
    <lineage>
        <taxon>Eukaryota</taxon>
        <taxon>Metazoa</taxon>
        <taxon>Chordata</taxon>
        <taxon>Craniata</taxon>
        <taxon>Vertebrata</taxon>
        <taxon>Euteleostomi</taxon>
        <taxon>Mammalia</taxon>
        <taxon>Eutheria</taxon>
        <taxon>Laurasiatheria</taxon>
        <taxon>Chiroptera</taxon>
        <taxon>Yangochiroptera</taxon>
        <taxon>Vespertilionidae</taxon>
        <taxon>Myotis</taxon>
    </lineage>
</organism>
<protein>
    <submittedName>
        <fullName evidence="7">59 kDa 2'-5'-oligoadenylate synthase-like protein</fullName>
    </submittedName>
</protein>
<dbReference type="CDD" id="cd01811">
    <property type="entry name" value="Ubl1_OASL"/>
    <property type="match status" value="1"/>
</dbReference>
<dbReference type="PROSITE" id="PS00833">
    <property type="entry name" value="25A_SYNTH_2"/>
    <property type="match status" value="1"/>
</dbReference>
<dbReference type="PANTHER" id="PTHR11258:SF16">
    <property type="entry name" value="2'-5'-OLIGOADENYLATE SYNTHASE-LIKE PROTEIN"/>
    <property type="match status" value="1"/>
</dbReference>
<feature type="domain" description="Ubiquitin-like" evidence="6">
    <location>
        <begin position="439"/>
        <end position="511"/>
    </location>
</feature>
<dbReference type="GO" id="GO:0045087">
    <property type="term" value="P:innate immune response"/>
    <property type="evidence" value="ECO:0007669"/>
    <property type="project" value="UniProtKB-KW"/>
</dbReference>
<dbReference type="Proteomes" id="UP000010556">
    <property type="component" value="Unassembled WGS sequence"/>
</dbReference>
<sequence length="520" mass="59322">MALSAEMELYSTPASRLDSFVAQCLQPSREWKEEVLEAVKTVEQSLREEPLEGECGLDQEVRVLKLVKGSGCPCETPHPHSCFMSPPVLEGSTFKRPKLERPRSIRQSQSVPHLNIKETEAQRGVLFLPLLLVSSPVPTSSLQGSHLREGFGNLSPHLLPASEARGPSAPHSQPPPEVYVNLVKACRYPGHLSPSFCELQRDFVKHRPTKLKSLLRLVKHWFLQYVRARSPRAALPPLYALELLTIYAWEMGTQENESFRLDEGLTTVMELLQDYESLCIYWTKYYTFQNPIIEDVVRKQLQRERPIILDPADPTYNVAEGCRWDIVAQRACQCLKQDCCYDSKDNPVSSWNVKRARDIQVTVEQWGCPDWTLMVNPYTSIRKVKEKIQRRQCCEGLQRLSFQTPSGERKLLRSRSSLAEFGIFSDTRICLLETIPPEIQVFVRNPEGGSHAYAVDPNSFVLGLKQQIEDKQGLLRKQQELQFVGRVLQDWSVLGSYGIKDSDTLILSKKKDTHFPFLPS</sequence>
<dbReference type="AlphaFoldDB" id="L5LGA2"/>
<dbReference type="GO" id="GO:0003725">
    <property type="term" value="F:double-stranded RNA binding"/>
    <property type="evidence" value="ECO:0007669"/>
    <property type="project" value="TreeGrafter"/>
</dbReference>
<dbReference type="GO" id="GO:0045071">
    <property type="term" value="P:negative regulation of viral genome replication"/>
    <property type="evidence" value="ECO:0007669"/>
    <property type="project" value="TreeGrafter"/>
</dbReference>
<dbReference type="FunFam" id="1.10.1410.20:FF:000001">
    <property type="entry name" value="2'-5'-oligoadenylate synthetase 1"/>
    <property type="match status" value="1"/>
</dbReference>
<evidence type="ECO:0000256" key="4">
    <source>
        <dbReference type="ARBA" id="ARBA00022884"/>
    </source>
</evidence>
<dbReference type="SMART" id="SM00213">
    <property type="entry name" value="UBQ"/>
    <property type="match status" value="2"/>
</dbReference>
<dbReference type="PANTHER" id="PTHR11258">
    <property type="entry name" value="2-5 OLIGOADENYLATE SYNTHETASE"/>
    <property type="match status" value="1"/>
</dbReference>
<dbReference type="InterPro" id="IPR043519">
    <property type="entry name" value="NT_sf"/>
</dbReference>
<evidence type="ECO:0000313" key="8">
    <source>
        <dbReference type="Proteomes" id="UP000010556"/>
    </source>
</evidence>
<dbReference type="SUPFAM" id="SSF81301">
    <property type="entry name" value="Nucleotidyltransferase"/>
    <property type="match status" value="2"/>
</dbReference>
<evidence type="ECO:0000313" key="7">
    <source>
        <dbReference type="EMBL" id="ELK25232.1"/>
    </source>
</evidence>
<accession>L5LGA2</accession>
<dbReference type="Gene3D" id="3.30.460.10">
    <property type="entry name" value="Beta Polymerase, domain 2"/>
    <property type="match status" value="1"/>
</dbReference>
<dbReference type="InterPro" id="IPR029071">
    <property type="entry name" value="Ubiquitin-like_domsf"/>
</dbReference>
<proteinExistence type="inferred from homology"/>
<dbReference type="InterPro" id="IPR000626">
    <property type="entry name" value="Ubiquitin-like_dom"/>
</dbReference>
<dbReference type="Pfam" id="PF10421">
    <property type="entry name" value="OAS1_C"/>
    <property type="match status" value="1"/>
</dbReference>
<keyword evidence="2" id="KW-0399">Innate immunity</keyword>
<evidence type="ECO:0000256" key="2">
    <source>
        <dbReference type="ARBA" id="ARBA00022588"/>
    </source>
</evidence>
<dbReference type="Gene3D" id="1.10.1410.20">
    <property type="entry name" value="2'-5'-oligoadenylate synthetase 1, domain 2"/>
    <property type="match status" value="1"/>
</dbReference>
<keyword evidence="5" id="KW-0051">Antiviral defense</keyword>
<dbReference type="EMBL" id="KB112118">
    <property type="protein sequence ID" value="ELK25232.1"/>
    <property type="molecule type" value="Genomic_DNA"/>
</dbReference>
<dbReference type="GO" id="GO:0005829">
    <property type="term" value="C:cytosol"/>
    <property type="evidence" value="ECO:0007669"/>
    <property type="project" value="TreeGrafter"/>
</dbReference>
<dbReference type="Gene3D" id="3.10.20.90">
    <property type="entry name" value="Phosphatidylinositol 3-kinase Catalytic Subunit, Chain A, domain 1"/>
    <property type="match status" value="1"/>
</dbReference>
<dbReference type="GO" id="GO:0016020">
    <property type="term" value="C:membrane"/>
    <property type="evidence" value="ECO:0007669"/>
    <property type="project" value="TreeGrafter"/>
</dbReference>
<evidence type="ECO:0000259" key="6">
    <source>
        <dbReference type="PROSITE" id="PS50053"/>
    </source>
</evidence>
<keyword evidence="4" id="KW-0694">RNA-binding</keyword>
<dbReference type="InterPro" id="IPR018952">
    <property type="entry name" value="2-5-oligoAdlate_synth_1_dom2/C"/>
</dbReference>
<dbReference type="InterPro" id="IPR006117">
    <property type="entry name" value="2-5OAS_C_CS"/>
</dbReference>
<dbReference type="FunFam" id="3.10.20.90:FF:000205">
    <property type="entry name" value="2'-5'-oligoadenylate synthase-like protein 2"/>
    <property type="match status" value="1"/>
</dbReference>
<dbReference type="SUPFAM" id="SSF54236">
    <property type="entry name" value="Ubiquitin-like"/>
    <property type="match status" value="2"/>
</dbReference>
<evidence type="ECO:0000256" key="3">
    <source>
        <dbReference type="ARBA" id="ARBA00022859"/>
    </source>
</evidence>
<gene>
    <name evidence="7" type="ORF">MDA_GLEAN10018103</name>
</gene>
<dbReference type="SUPFAM" id="SSF81631">
    <property type="entry name" value="PAP/OAS1 substrate-binding domain"/>
    <property type="match status" value="1"/>
</dbReference>
<dbReference type="PROSITE" id="PS50053">
    <property type="entry name" value="UBIQUITIN_2"/>
    <property type="match status" value="1"/>
</dbReference>
<name>L5LGA2_MYODS</name>
<evidence type="ECO:0000256" key="5">
    <source>
        <dbReference type="ARBA" id="ARBA00023118"/>
    </source>
</evidence>
<evidence type="ECO:0000256" key="1">
    <source>
        <dbReference type="ARBA" id="ARBA00009526"/>
    </source>
</evidence>
<reference evidence="8" key="1">
    <citation type="journal article" date="2013" name="Science">
        <title>Comparative analysis of bat genomes provides insight into the evolution of flight and immunity.</title>
        <authorList>
            <person name="Zhang G."/>
            <person name="Cowled C."/>
            <person name="Shi Z."/>
            <person name="Huang Z."/>
            <person name="Bishop-Lilly K.A."/>
            <person name="Fang X."/>
            <person name="Wynne J.W."/>
            <person name="Xiong Z."/>
            <person name="Baker M.L."/>
            <person name="Zhao W."/>
            <person name="Tachedjian M."/>
            <person name="Zhu Y."/>
            <person name="Zhou P."/>
            <person name="Jiang X."/>
            <person name="Ng J."/>
            <person name="Yang L."/>
            <person name="Wu L."/>
            <person name="Xiao J."/>
            <person name="Feng Y."/>
            <person name="Chen Y."/>
            <person name="Sun X."/>
            <person name="Zhang Y."/>
            <person name="Marsh G.A."/>
            <person name="Crameri G."/>
            <person name="Broder C.C."/>
            <person name="Frey K.G."/>
            <person name="Wang L.F."/>
            <person name="Wang J."/>
        </authorList>
    </citation>
    <scope>NUCLEOTIDE SEQUENCE [LARGE SCALE GENOMIC DNA]</scope>
</reference>